<keyword evidence="3" id="KW-1185">Reference proteome</keyword>
<organism evidence="2 3">
    <name type="scientific">Bradyrhizobium algeriense</name>
    <dbReference type="NCBI Taxonomy" id="634784"/>
    <lineage>
        <taxon>Bacteria</taxon>
        <taxon>Pseudomonadati</taxon>
        <taxon>Pseudomonadota</taxon>
        <taxon>Alphaproteobacteria</taxon>
        <taxon>Hyphomicrobiales</taxon>
        <taxon>Nitrobacteraceae</taxon>
        <taxon>Bradyrhizobium</taxon>
    </lineage>
</organism>
<evidence type="ECO:0000256" key="1">
    <source>
        <dbReference type="SAM" id="MobiDB-lite"/>
    </source>
</evidence>
<reference evidence="2 3" key="1">
    <citation type="submission" date="2024-02" db="EMBL/GenBank/DDBJ databases">
        <title>Adaptive strategies in a cosmopolitan and abundant soil bacterium.</title>
        <authorList>
            <person name="Carini P."/>
        </authorList>
    </citation>
    <scope>NUCLEOTIDE SEQUENCE [LARGE SCALE GENOMIC DNA]</scope>
    <source>
        <strain evidence="2 3">AZCC 1608</strain>
    </source>
</reference>
<gene>
    <name evidence="2" type="ORF">V1286_000748</name>
</gene>
<feature type="compositionally biased region" description="Basic and acidic residues" evidence="1">
    <location>
        <begin position="35"/>
        <end position="45"/>
    </location>
</feature>
<evidence type="ECO:0000313" key="3">
    <source>
        <dbReference type="Proteomes" id="UP001364224"/>
    </source>
</evidence>
<accession>A0ABU8B3W2</accession>
<proteinExistence type="predicted"/>
<sequence>MIPDVQIFPEVKYTQPCITPPPARDQSLKSLSSEQKSKETMRFDGFRYGSRIDLVPSETPERYRPTQNQQSPQERYETSNRRRSAANTQVDRTICSQKCKLLRATSCTAYGPPLASALAHALRSPLFRARLSHTNCSHGGSERSSSSALAICLYRFRVTSKSCATTLLSAESAGAFRRVGLSRAKVSPIAEVSLCYRESRLMTRVALGMKARLFARKP</sequence>
<dbReference type="Proteomes" id="UP001364224">
    <property type="component" value="Unassembled WGS sequence"/>
</dbReference>
<protein>
    <submittedName>
        <fullName evidence="2">Uncharacterized protein</fullName>
    </submittedName>
</protein>
<evidence type="ECO:0000313" key="2">
    <source>
        <dbReference type="EMBL" id="MEH2553219.1"/>
    </source>
</evidence>
<feature type="region of interest" description="Disordered" evidence="1">
    <location>
        <begin position="13"/>
        <end position="88"/>
    </location>
</feature>
<comment type="caution">
    <text evidence="2">The sequence shown here is derived from an EMBL/GenBank/DDBJ whole genome shotgun (WGS) entry which is preliminary data.</text>
</comment>
<name>A0ABU8B3W2_9BRAD</name>
<dbReference type="EMBL" id="JAZHRV010000001">
    <property type="protein sequence ID" value="MEH2553219.1"/>
    <property type="molecule type" value="Genomic_DNA"/>
</dbReference>